<feature type="transmembrane region" description="Helical" evidence="8">
    <location>
        <begin position="115"/>
        <end position="138"/>
    </location>
</feature>
<dbReference type="eggNOG" id="KOG0015">
    <property type="taxonomic scope" value="Eukaryota"/>
</dbReference>
<feature type="compositionally biased region" description="Low complexity" evidence="7">
    <location>
        <begin position="41"/>
        <end position="52"/>
    </location>
</feature>
<name>H2AR24_KAZAF</name>
<dbReference type="OrthoDB" id="2284405at2759"/>
<keyword evidence="11" id="KW-1185">Reference proteome</keyword>
<organism evidence="10 11">
    <name type="scientific">Kazachstania africana (strain ATCC 22294 / BCRC 22015 / CBS 2517 / CECT 1963 / NBRC 1671 / NRRL Y-8276)</name>
    <name type="common">Yeast</name>
    <name type="synonym">Kluyveromyces africanus</name>
    <dbReference type="NCBI Taxonomy" id="1071382"/>
    <lineage>
        <taxon>Eukaryota</taxon>
        <taxon>Fungi</taxon>
        <taxon>Dikarya</taxon>
        <taxon>Ascomycota</taxon>
        <taxon>Saccharomycotina</taxon>
        <taxon>Saccharomycetes</taxon>
        <taxon>Saccharomycetales</taxon>
        <taxon>Saccharomycetaceae</taxon>
        <taxon>Kazachstania</taxon>
    </lineage>
</organism>
<dbReference type="GO" id="GO:0046983">
    <property type="term" value="F:protein dimerization activity"/>
    <property type="evidence" value="ECO:0007669"/>
    <property type="project" value="InterPro"/>
</dbReference>
<evidence type="ECO:0000256" key="1">
    <source>
        <dbReference type="ARBA" id="ARBA00004123"/>
    </source>
</evidence>
<dbReference type="RefSeq" id="XP_003955959.1">
    <property type="nucleotide sequence ID" value="XM_003955910.1"/>
</dbReference>
<dbReference type="InterPro" id="IPR036879">
    <property type="entry name" value="TF_MADSbox_sf"/>
</dbReference>
<evidence type="ECO:0000256" key="7">
    <source>
        <dbReference type="SAM" id="MobiDB-lite"/>
    </source>
</evidence>
<proteinExistence type="predicted"/>
<evidence type="ECO:0000256" key="3">
    <source>
        <dbReference type="ARBA" id="ARBA00023015"/>
    </source>
</evidence>
<feature type="region of interest" description="Disordered" evidence="7">
    <location>
        <begin position="1"/>
        <end position="86"/>
    </location>
</feature>
<dbReference type="SMART" id="SM00432">
    <property type="entry name" value="MADS"/>
    <property type="match status" value="1"/>
</dbReference>
<dbReference type="GO" id="GO:0000981">
    <property type="term" value="F:DNA-binding transcription factor activity, RNA polymerase II-specific"/>
    <property type="evidence" value="ECO:0007669"/>
    <property type="project" value="InterPro"/>
</dbReference>
<evidence type="ECO:0000256" key="4">
    <source>
        <dbReference type="ARBA" id="ARBA00023125"/>
    </source>
</evidence>
<dbReference type="GO" id="GO:1900081">
    <property type="term" value="P:regulation of arginine catabolic process"/>
    <property type="evidence" value="ECO:0007669"/>
    <property type="project" value="EnsemblFungi"/>
</dbReference>
<keyword evidence="4" id="KW-0238">DNA-binding</keyword>
<dbReference type="PANTHER" id="PTHR48019">
    <property type="entry name" value="SERUM RESPONSE FACTOR HOMOLOG"/>
    <property type="match status" value="1"/>
</dbReference>
<keyword evidence="3" id="KW-0805">Transcription regulation</keyword>
<evidence type="ECO:0000313" key="10">
    <source>
        <dbReference type="EMBL" id="CCF56824.1"/>
    </source>
</evidence>
<dbReference type="GeneID" id="13884706"/>
<dbReference type="InParanoid" id="H2AR24"/>
<dbReference type="KEGG" id="kaf:KAFR_0B05290"/>
<evidence type="ECO:0000256" key="2">
    <source>
        <dbReference type="ARBA" id="ARBA00022503"/>
    </source>
</evidence>
<feature type="compositionally biased region" description="Acidic residues" evidence="7">
    <location>
        <begin position="71"/>
        <end position="80"/>
    </location>
</feature>
<dbReference type="SUPFAM" id="SSF55455">
    <property type="entry name" value="SRF-like"/>
    <property type="match status" value="1"/>
</dbReference>
<dbReference type="GO" id="GO:0005634">
    <property type="term" value="C:nucleus"/>
    <property type="evidence" value="ECO:0007669"/>
    <property type="project" value="UniProtKB-SubCell"/>
</dbReference>
<dbReference type="CDD" id="cd00266">
    <property type="entry name" value="MADS_SRF_like"/>
    <property type="match status" value="1"/>
</dbReference>
<feature type="domain" description="MADS-box" evidence="9">
    <location>
        <begin position="84"/>
        <end position="144"/>
    </location>
</feature>
<dbReference type="Gene3D" id="3.40.1810.10">
    <property type="entry name" value="Transcription factor, MADS-box"/>
    <property type="match status" value="1"/>
</dbReference>
<dbReference type="PROSITE" id="PS50066">
    <property type="entry name" value="MADS_BOX_2"/>
    <property type="match status" value="1"/>
</dbReference>
<dbReference type="GO" id="GO:0045944">
    <property type="term" value="P:positive regulation of transcription by RNA polymerase II"/>
    <property type="evidence" value="ECO:0007669"/>
    <property type="project" value="EnsemblFungi"/>
</dbReference>
<dbReference type="AlphaFoldDB" id="H2AR24"/>
<evidence type="ECO:0000313" key="11">
    <source>
        <dbReference type="Proteomes" id="UP000005220"/>
    </source>
</evidence>
<dbReference type="EMBL" id="HE650822">
    <property type="protein sequence ID" value="CCF56824.1"/>
    <property type="molecule type" value="Genomic_DNA"/>
</dbReference>
<keyword evidence="8" id="KW-0472">Membrane</keyword>
<dbReference type="Proteomes" id="UP000005220">
    <property type="component" value="Chromosome 2"/>
</dbReference>
<dbReference type="PRINTS" id="PR00404">
    <property type="entry name" value="MADSDOMAIN"/>
</dbReference>
<evidence type="ECO:0000256" key="6">
    <source>
        <dbReference type="ARBA" id="ARBA00023242"/>
    </source>
</evidence>
<dbReference type="GO" id="GO:0000987">
    <property type="term" value="F:cis-regulatory region sequence-specific DNA binding"/>
    <property type="evidence" value="ECO:0007669"/>
    <property type="project" value="EnsemblFungi"/>
</dbReference>
<dbReference type="GO" id="GO:1900079">
    <property type="term" value="P:regulation of arginine biosynthetic process"/>
    <property type="evidence" value="ECO:0007669"/>
    <property type="project" value="EnsemblFungi"/>
</dbReference>
<reference evidence="10 11" key="1">
    <citation type="journal article" date="2011" name="Proc. Natl. Acad. Sci. U.S.A.">
        <title>Evolutionary erosion of yeast sex chromosomes by mating-type switching accidents.</title>
        <authorList>
            <person name="Gordon J.L."/>
            <person name="Armisen D."/>
            <person name="Proux-Wera E."/>
            <person name="Oheigeartaigh S.S."/>
            <person name="Byrne K.P."/>
            <person name="Wolfe K.H."/>
        </authorList>
    </citation>
    <scope>NUCLEOTIDE SEQUENCE [LARGE SCALE GENOMIC DNA]</scope>
    <source>
        <strain evidence="11">ATCC 22294 / BCRC 22015 / CBS 2517 / CECT 1963 / NBRC 1671 / NRRL Y-8276</strain>
    </source>
</reference>
<gene>
    <name evidence="10" type="primary">KAFR0B05290</name>
    <name evidence="10" type="ORF">KAFR_0B05290</name>
</gene>
<dbReference type="HOGENOM" id="CLU_130026_1_0_1"/>
<accession>H2AR24</accession>
<keyword evidence="6" id="KW-0539">Nucleus</keyword>
<dbReference type="InterPro" id="IPR050142">
    <property type="entry name" value="MADS-box/MEF2_TF"/>
</dbReference>
<dbReference type="InterPro" id="IPR002100">
    <property type="entry name" value="TF_MADSbox"/>
</dbReference>
<sequence length="167" mass="18890">MHIRSGATISDMRNHSDFVAGDLEEENTKEPRRPPRGPSMNTTSNSNNNNVNKDSLVEGTNNETSIPSPEDSVEEEEEDYDLKRARRKNPIKYIENKTRRQVTFAKRRHGLMKKAYELSVMTGANILLLIVSNTGLVYTFTTPKLEPVVINEEGKNLIRACLNAEDN</sequence>
<dbReference type="STRING" id="1071382.H2AR24"/>
<dbReference type="Pfam" id="PF00319">
    <property type="entry name" value="SRF-TF"/>
    <property type="match status" value="1"/>
</dbReference>
<dbReference type="GO" id="GO:0006525">
    <property type="term" value="P:arginine metabolic process"/>
    <property type="evidence" value="ECO:0007669"/>
    <property type="project" value="UniProtKB-KW"/>
</dbReference>
<evidence type="ECO:0000256" key="8">
    <source>
        <dbReference type="SAM" id="Phobius"/>
    </source>
</evidence>
<keyword evidence="5" id="KW-0804">Transcription</keyword>
<keyword evidence="2" id="KW-0056">Arginine metabolism</keyword>
<keyword evidence="8" id="KW-0812">Transmembrane</keyword>
<evidence type="ECO:0000259" key="9">
    <source>
        <dbReference type="PROSITE" id="PS50066"/>
    </source>
</evidence>
<keyword evidence="8" id="KW-1133">Transmembrane helix</keyword>
<protein>
    <recommendedName>
        <fullName evidence="9">MADS-box domain-containing protein</fullName>
    </recommendedName>
</protein>
<dbReference type="FunFam" id="3.40.1810.10:FF:000002">
    <property type="entry name" value="Serum response factor b"/>
    <property type="match status" value="1"/>
</dbReference>
<evidence type="ECO:0000256" key="5">
    <source>
        <dbReference type="ARBA" id="ARBA00023163"/>
    </source>
</evidence>
<dbReference type="InterPro" id="IPR033897">
    <property type="entry name" value="SRF-like_MADS-box"/>
</dbReference>
<comment type="subcellular location">
    <subcellularLocation>
        <location evidence="1">Nucleus</location>
    </subcellularLocation>
</comment>